<evidence type="ECO:0000313" key="14">
    <source>
        <dbReference type="EMBL" id="PNG70262.1"/>
    </source>
</evidence>
<dbReference type="InterPro" id="IPR059000">
    <property type="entry name" value="ATPase_P-type_domA"/>
</dbReference>
<dbReference type="AlphaFoldDB" id="A0A2J7X3H1"/>
<feature type="domain" description="P-type ATPase A" evidence="13">
    <location>
        <begin position="19"/>
        <end position="98"/>
    </location>
</feature>
<evidence type="ECO:0000256" key="3">
    <source>
        <dbReference type="ARBA" id="ARBA00008804"/>
    </source>
</evidence>
<dbReference type="Proteomes" id="UP000236333">
    <property type="component" value="Unassembled WGS sequence"/>
</dbReference>
<organism evidence="14 15">
    <name type="scientific">Tetrabaena socialis</name>
    <dbReference type="NCBI Taxonomy" id="47790"/>
    <lineage>
        <taxon>Eukaryota</taxon>
        <taxon>Viridiplantae</taxon>
        <taxon>Chlorophyta</taxon>
        <taxon>core chlorophytes</taxon>
        <taxon>Chlorophyceae</taxon>
        <taxon>CS clade</taxon>
        <taxon>Chlamydomonadales</taxon>
        <taxon>Tetrabaenaceae</taxon>
        <taxon>Tetrabaena</taxon>
    </lineage>
</organism>
<dbReference type="GO" id="GO:0005886">
    <property type="term" value="C:plasma membrane"/>
    <property type="evidence" value="ECO:0007669"/>
    <property type="project" value="UniProtKB-SubCell"/>
</dbReference>
<keyword evidence="5" id="KW-0597">Phosphoprotein</keyword>
<evidence type="ECO:0000256" key="12">
    <source>
        <dbReference type="SAM" id="MobiDB-lite"/>
    </source>
</evidence>
<comment type="subcellular location">
    <subcellularLocation>
        <location evidence="2">Cell membrane</location>
        <topology evidence="2">Multi-pass membrane protein</topology>
    </subcellularLocation>
</comment>
<evidence type="ECO:0000259" key="13">
    <source>
        <dbReference type="Pfam" id="PF00122"/>
    </source>
</evidence>
<evidence type="ECO:0000313" key="15">
    <source>
        <dbReference type="Proteomes" id="UP000236333"/>
    </source>
</evidence>
<dbReference type="GO" id="GO:0005524">
    <property type="term" value="F:ATP binding"/>
    <property type="evidence" value="ECO:0007669"/>
    <property type="project" value="UniProtKB-KW"/>
</dbReference>
<comment type="similarity">
    <text evidence="3">Belongs to the cation transport ATPase (P-type) (TC 3.A.3) family. Type IIIA subfamily.</text>
</comment>
<gene>
    <name evidence="14" type="ORF">TSOC_015408</name>
</gene>
<evidence type="ECO:0000256" key="2">
    <source>
        <dbReference type="ARBA" id="ARBA00004651"/>
    </source>
</evidence>
<dbReference type="PANTHER" id="PTHR42861">
    <property type="entry name" value="CALCIUM-TRANSPORTING ATPASE"/>
    <property type="match status" value="1"/>
</dbReference>
<sequence>MWGASAAPPKERFKARKAQKSSTGAGKWAHIDAGVLVPGDLVLLGSGSNVPADCLLNAGSVDVDQSALTGESMPVTMAAGDSAKMGSTVVRGETEATVE</sequence>
<dbReference type="SUPFAM" id="SSF81653">
    <property type="entry name" value="Calcium ATPase, transduction domain A"/>
    <property type="match status" value="1"/>
</dbReference>
<evidence type="ECO:0000256" key="10">
    <source>
        <dbReference type="ARBA" id="ARBA00022989"/>
    </source>
</evidence>
<dbReference type="EMBL" id="PGGS01005310">
    <property type="protein sequence ID" value="PNG70262.1"/>
    <property type="molecule type" value="Genomic_DNA"/>
</dbReference>
<dbReference type="FunFam" id="2.70.150.10:FF:000042">
    <property type="entry name" value="Plasma membrane ATPase"/>
    <property type="match status" value="1"/>
</dbReference>
<accession>A0A2J7X3H1</accession>
<dbReference type="Gene3D" id="2.70.150.10">
    <property type="entry name" value="Calcium-transporting ATPase, cytoplasmic transduction domain A"/>
    <property type="match status" value="1"/>
</dbReference>
<evidence type="ECO:0000256" key="4">
    <source>
        <dbReference type="ARBA" id="ARBA00022475"/>
    </source>
</evidence>
<evidence type="ECO:0000256" key="6">
    <source>
        <dbReference type="ARBA" id="ARBA00022692"/>
    </source>
</evidence>
<keyword evidence="8" id="KW-0067">ATP-binding</keyword>
<protein>
    <submittedName>
        <fullName evidence="14">Putative proton ATPase 1A</fullName>
    </submittedName>
</protein>
<evidence type="ECO:0000256" key="7">
    <source>
        <dbReference type="ARBA" id="ARBA00022741"/>
    </source>
</evidence>
<dbReference type="Pfam" id="PF00122">
    <property type="entry name" value="E1-E2_ATPase"/>
    <property type="match status" value="1"/>
</dbReference>
<comment type="caution">
    <text evidence="14">The sequence shown here is derived from an EMBL/GenBank/DDBJ whole genome shotgun (WGS) entry which is preliminary data.</text>
</comment>
<evidence type="ECO:0000256" key="9">
    <source>
        <dbReference type="ARBA" id="ARBA00022967"/>
    </source>
</evidence>
<feature type="region of interest" description="Disordered" evidence="12">
    <location>
        <begin position="1"/>
        <end position="26"/>
    </location>
</feature>
<feature type="non-terminal residue" evidence="14">
    <location>
        <position position="99"/>
    </location>
</feature>
<evidence type="ECO:0000256" key="11">
    <source>
        <dbReference type="ARBA" id="ARBA00023136"/>
    </source>
</evidence>
<dbReference type="OrthoDB" id="116380at2759"/>
<keyword evidence="9" id="KW-1278">Translocase</keyword>
<keyword evidence="10" id="KW-1133">Transmembrane helix</keyword>
<evidence type="ECO:0000256" key="5">
    <source>
        <dbReference type="ARBA" id="ARBA00022553"/>
    </source>
</evidence>
<keyword evidence="6" id="KW-0812">Transmembrane</keyword>
<keyword evidence="7" id="KW-0547">Nucleotide-binding</keyword>
<proteinExistence type="inferred from homology"/>
<keyword evidence="15" id="KW-1185">Reference proteome</keyword>
<comment type="function">
    <text evidence="1">The plasma membrane ATPase of plants and fungi is a hydrogen ion pump. The proton gradient it generates drives the active transport of nutrients by H(+)-symport. The resulting external acidification and/or internal alkinization may mediate growth responses.</text>
</comment>
<reference evidence="14 15" key="1">
    <citation type="journal article" date="2017" name="Mol. Biol. Evol.">
        <title>The 4-celled Tetrabaena socialis nuclear genome reveals the essential components for genetic control of cell number at the origin of multicellularity in the volvocine lineage.</title>
        <authorList>
            <person name="Featherston J."/>
            <person name="Arakaki Y."/>
            <person name="Hanschen E.R."/>
            <person name="Ferris P.J."/>
            <person name="Michod R.E."/>
            <person name="Olson B.J.S.C."/>
            <person name="Nozaki H."/>
            <person name="Durand P.M."/>
        </authorList>
    </citation>
    <scope>NUCLEOTIDE SEQUENCE [LARGE SCALE GENOMIC DNA]</scope>
    <source>
        <strain evidence="14 15">NIES-571</strain>
    </source>
</reference>
<evidence type="ECO:0000256" key="8">
    <source>
        <dbReference type="ARBA" id="ARBA00022840"/>
    </source>
</evidence>
<keyword evidence="4" id="KW-1003">Cell membrane</keyword>
<evidence type="ECO:0000256" key="1">
    <source>
        <dbReference type="ARBA" id="ARBA00003417"/>
    </source>
</evidence>
<keyword evidence="11" id="KW-0472">Membrane</keyword>
<name>A0A2J7X3H1_9CHLO</name>
<dbReference type="InterPro" id="IPR008250">
    <property type="entry name" value="ATPase_P-typ_transduc_dom_A_sf"/>
</dbReference>